<reference evidence="9" key="1">
    <citation type="journal article" date="2019" name="Int. J. Syst. Evol. Microbiol.">
        <title>The Global Catalogue of Microorganisms (GCM) 10K type strain sequencing project: providing services to taxonomists for standard genome sequencing and annotation.</title>
        <authorList>
            <consortium name="The Broad Institute Genomics Platform"/>
            <consortium name="The Broad Institute Genome Sequencing Center for Infectious Disease"/>
            <person name="Wu L."/>
            <person name="Ma J."/>
        </authorList>
    </citation>
    <scope>NUCLEOTIDE SEQUENCE [LARGE SCALE GENOMIC DNA]</scope>
    <source>
        <strain evidence="9">CCM 7480</strain>
    </source>
</reference>
<dbReference type="Pfam" id="PF07195">
    <property type="entry name" value="FliD_C"/>
    <property type="match status" value="1"/>
</dbReference>
<evidence type="ECO:0000256" key="5">
    <source>
        <dbReference type="RuleBase" id="RU362066"/>
    </source>
</evidence>
<evidence type="ECO:0000259" key="7">
    <source>
        <dbReference type="Pfam" id="PF07195"/>
    </source>
</evidence>
<dbReference type="InterPro" id="IPR040026">
    <property type="entry name" value="FliD"/>
</dbReference>
<gene>
    <name evidence="8" type="primary">fliD</name>
    <name evidence="8" type="ORF">ACFOPH_24350</name>
</gene>
<evidence type="ECO:0000256" key="4">
    <source>
        <dbReference type="ARBA" id="ARBA00023143"/>
    </source>
</evidence>
<dbReference type="InterPro" id="IPR003481">
    <property type="entry name" value="FliD_N"/>
</dbReference>
<evidence type="ECO:0000256" key="2">
    <source>
        <dbReference type="ARBA" id="ARBA00011255"/>
    </source>
</evidence>
<dbReference type="InterPro" id="IPR010809">
    <property type="entry name" value="FliD_C"/>
</dbReference>
<keyword evidence="3" id="KW-0175">Coiled coil</keyword>
<comment type="subcellular location">
    <subcellularLocation>
        <location evidence="5">Secreted</location>
    </subcellularLocation>
    <subcellularLocation>
        <location evidence="5">Bacterial flagellum</location>
    </subcellularLocation>
</comment>
<dbReference type="Pfam" id="PF02465">
    <property type="entry name" value="FliD_N"/>
    <property type="match status" value="1"/>
</dbReference>
<feature type="domain" description="Flagellar hook-associated protein 2 C-terminal" evidence="7">
    <location>
        <begin position="224"/>
        <end position="439"/>
    </location>
</feature>
<comment type="subunit">
    <text evidence="2 5">Homopentamer.</text>
</comment>
<comment type="caution">
    <text evidence="8">The sequence shown here is derived from an EMBL/GenBank/DDBJ whole genome shotgun (WGS) entry which is preliminary data.</text>
</comment>
<comment type="similarity">
    <text evidence="1 5">Belongs to the FliD family.</text>
</comment>
<accession>A0ABV7PSV0</accession>
<evidence type="ECO:0000256" key="3">
    <source>
        <dbReference type="ARBA" id="ARBA00023054"/>
    </source>
</evidence>
<evidence type="ECO:0000313" key="8">
    <source>
        <dbReference type="EMBL" id="MFC3461346.1"/>
    </source>
</evidence>
<name>A0ABV7PSV0_9BURK</name>
<dbReference type="PANTHER" id="PTHR30288:SF0">
    <property type="entry name" value="FLAGELLAR HOOK-ASSOCIATED PROTEIN 2"/>
    <property type="match status" value="1"/>
</dbReference>
<keyword evidence="8" id="KW-0969">Cilium</keyword>
<proteinExistence type="inferred from homology"/>
<dbReference type="EMBL" id="JBHRVV010000001">
    <property type="protein sequence ID" value="MFC3461346.1"/>
    <property type="molecule type" value="Genomic_DNA"/>
</dbReference>
<dbReference type="RefSeq" id="WP_379737708.1">
    <property type="nucleotide sequence ID" value="NZ_JBHRVV010000001.1"/>
</dbReference>
<evidence type="ECO:0000313" key="9">
    <source>
        <dbReference type="Proteomes" id="UP001595665"/>
    </source>
</evidence>
<sequence length="454" mass="45753">MAINTNYDPVTTAQALAEQFTYGRQTMLTNQTNAATATEKGLNTLGSALSAFQASLASLTGVNKTIAANSAVFSDTAFASATANSTAAAGGYTFFVERIASAHKISYSGLTDFAGGGSLTLGSGSNSFTLDLSGKTTWTVRDLAAAINGDTNNTSISASVVTTGTGVSELVLSAKATGAANAITVAPSGATSGIDAGLAAKLGAAPNPLSKALDAVLRVGSETGTAITQASNTFNVIDGVTMTLTKAQAAGSAPLTLTVASDASKTTANAQAFVDAYNKLKSTIDALVSPADPSNGSAAGAFAGDSGVRALRDRLVSALRGAGGSSLASFGLIGNRDGTLGLDNARLTKALAANPTGLDTLIGSTATGSASGIAAQLDSYLKLWNNSANGQIQARKDQLSKLQGDLAGRQTALDKQYDSAYARYLAQFTQLQTVQSNMSYNTSLFDALFSSSKD</sequence>
<keyword evidence="8" id="KW-0282">Flagellum</keyword>
<dbReference type="PANTHER" id="PTHR30288">
    <property type="entry name" value="FLAGELLAR CAP/ASSEMBLY PROTEIN FLID"/>
    <property type="match status" value="1"/>
</dbReference>
<keyword evidence="4 5" id="KW-0975">Bacterial flagellum</keyword>
<dbReference type="Proteomes" id="UP001595665">
    <property type="component" value="Unassembled WGS sequence"/>
</dbReference>
<keyword evidence="9" id="KW-1185">Reference proteome</keyword>
<keyword evidence="8" id="KW-0966">Cell projection</keyword>
<keyword evidence="5" id="KW-0964">Secreted</keyword>
<evidence type="ECO:0000259" key="6">
    <source>
        <dbReference type="Pfam" id="PF02465"/>
    </source>
</evidence>
<comment type="function">
    <text evidence="5">Required for morphogenesis and for the elongation of the flagellar filament by facilitating polymerization of the flagellin monomers at the tip of growing filament. Forms a capping structure, which prevents flagellin subunits (transported through the central channel of the flagellum) from leaking out without polymerization at the distal end.</text>
</comment>
<feature type="domain" description="Flagellar hook-associated protein 2 N-terminal" evidence="6">
    <location>
        <begin position="14"/>
        <end position="103"/>
    </location>
</feature>
<evidence type="ECO:0000256" key="1">
    <source>
        <dbReference type="ARBA" id="ARBA00009764"/>
    </source>
</evidence>
<protein>
    <recommendedName>
        <fullName evidence="5">Flagellar hook-associated protein 2</fullName>
        <shortName evidence="5">HAP2</shortName>
    </recommendedName>
    <alternativeName>
        <fullName evidence="5">Flagellar cap protein</fullName>
    </alternativeName>
</protein>
<organism evidence="8 9">
    <name type="scientific">Massilia haematophila</name>
    <dbReference type="NCBI Taxonomy" id="457923"/>
    <lineage>
        <taxon>Bacteria</taxon>
        <taxon>Pseudomonadati</taxon>
        <taxon>Pseudomonadota</taxon>
        <taxon>Betaproteobacteria</taxon>
        <taxon>Burkholderiales</taxon>
        <taxon>Oxalobacteraceae</taxon>
        <taxon>Telluria group</taxon>
        <taxon>Massilia</taxon>
    </lineage>
</organism>